<keyword evidence="2" id="KW-1133">Transmembrane helix</keyword>
<accession>A0A6V8LKM8</accession>
<name>A0A6V8LKM8_9ACTN</name>
<evidence type="ECO:0000313" key="4">
    <source>
        <dbReference type="Proteomes" id="UP000482960"/>
    </source>
</evidence>
<dbReference type="RefSeq" id="WP_246278390.1">
    <property type="nucleotide sequence ID" value="NZ_BLPG01000001.1"/>
</dbReference>
<keyword evidence="4" id="KW-1185">Reference proteome</keyword>
<dbReference type="EMBL" id="BLPG01000001">
    <property type="protein sequence ID" value="GFJ94627.1"/>
    <property type="molecule type" value="Genomic_DNA"/>
</dbReference>
<keyword evidence="2" id="KW-0472">Membrane</keyword>
<feature type="transmembrane region" description="Helical" evidence="2">
    <location>
        <begin position="85"/>
        <end position="106"/>
    </location>
</feature>
<evidence type="ECO:0008006" key="5">
    <source>
        <dbReference type="Google" id="ProtNLM"/>
    </source>
</evidence>
<reference evidence="3 4" key="2">
    <citation type="submission" date="2020-03" db="EMBL/GenBank/DDBJ databases">
        <authorList>
            <person name="Ichikawa N."/>
            <person name="Kimura A."/>
            <person name="Kitahashi Y."/>
            <person name="Uohara A."/>
        </authorList>
    </citation>
    <scope>NUCLEOTIDE SEQUENCE [LARGE SCALE GENOMIC DNA]</scope>
    <source>
        <strain evidence="3 4">NBRC 108638</strain>
    </source>
</reference>
<gene>
    <name evidence="3" type="ORF">Prum_082690</name>
</gene>
<sequence length="160" mass="15706">MLRLILAATYLAVVAVPSVNALSSGAHVRVPVGSAVAGLLTGLAVVAALGGPLGATGVGLGYLCGTAVTAGGPVVTAWRQHAMPWAAPARLAAAVVGGAYAVAAVTDGVADVSVRLALAASALVIGVAVLSGHMRALRDDSAVGQPRDAGSSPSRWRRRV</sequence>
<feature type="transmembrane region" description="Helical" evidence="2">
    <location>
        <begin position="37"/>
        <end position="64"/>
    </location>
</feature>
<comment type="caution">
    <text evidence="3">The sequence shown here is derived from an EMBL/GenBank/DDBJ whole genome shotgun (WGS) entry which is preliminary data.</text>
</comment>
<feature type="region of interest" description="Disordered" evidence="1">
    <location>
        <begin position="141"/>
        <end position="160"/>
    </location>
</feature>
<feature type="transmembrane region" description="Helical" evidence="2">
    <location>
        <begin position="112"/>
        <end position="130"/>
    </location>
</feature>
<evidence type="ECO:0000313" key="3">
    <source>
        <dbReference type="EMBL" id="GFJ94627.1"/>
    </source>
</evidence>
<evidence type="ECO:0000256" key="2">
    <source>
        <dbReference type="SAM" id="Phobius"/>
    </source>
</evidence>
<organism evidence="3 4">
    <name type="scientific">Phytohabitans rumicis</name>
    <dbReference type="NCBI Taxonomy" id="1076125"/>
    <lineage>
        <taxon>Bacteria</taxon>
        <taxon>Bacillati</taxon>
        <taxon>Actinomycetota</taxon>
        <taxon>Actinomycetes</taxon>
        <taxon>Micromonosporales</taxon>
        <taxon>Micromonosporaceae</taxon>
    </lineage>
</organism>
<protein>
    <recommendedName>
        <fullName evidence="5">Polysaccharide biosynthesis protein C-terminal domain-containing protein</fullName>
    </recommendedName>
</protein>
<keyword evidence="2" id="KW-0812">Transmembrane</keyword>
<dbReference type="Proteomes" id="UP000482960">
    <property type="component" value="Unassembled WGS sequence"/>
</dbReference>
<proteinExistence type="predicted"/>
<dbReference type="AlphaFoldDB" id="A0A6V8LKM8"/>
<evidence type="ECO:0000256" key="1">
    <source>
        <dbReference type="SAM" id="MobiDB-lite"/>
    </source>
</evidence>
<reference evidence="3 4" key="1">
    <citation type="submission" date="2020-03" db="EMBL/GenBank/DDBJ databases">
        <title>Whole genome shotgun sequence of Phytohabitans rumicis NBRC 108638.</title>
        <authorList>
            <person name="Komaki H."/>
            <person name="Tamura T."/>
        </authorList>
    </citation>
    <scope>NUCLEOTIDE SEQUENCE [LARGE SCALE GENOMIC DNA]</scope>
    <source>
        <strain evidence="3 4">NBRC 108638</strain>
    </source>
</reference>